<reference evidence="2 3" key="1">
    <citation type="submission" date="2017-12" db="EMBL/GenBank/DDBJ databases">
        <title>Genome sequence of the active heterotrophic nitrifier-denitrifier, Cupriavidus pauculus UM1.</title>
        <authorList>
            <person name="Putonti C."/>
            <person name="Castignetti D."/>
        </authorList>
    </citation>
    <scope>NUCLEOTIDE SEQUENCE [LARGE SCALE GENOMIC DNA]</scope>
    <source>
        <strain evidence="2 3">UM1</strain>
    </source>
</reference>
<organism evidence="2 3">
    <name type="scientific">Cupriavidus pauculus</name>
    <dbReference type="NCBI Taxonomy" id="82633"/>
    <lineage>
        <taxon>Bacteria</taxon>
        <taxon>Pseudomonadati</taxon>
        <taxon>Pseudomonadota</taxon>
        <taxon>Betaproteobacteria</taxon>
        <taxon>Burkholderiales</taxon>
        <taxon>Burkholderiaceae</taxon>
        <taxon>Cupriavidus</taxon>
    </lineage>
</organism>
<evidence type="ECO:0000313" key="2">
    <source>
        <dbReference type="EMBL" id="PLP97369.1"/>
    </source>
</evidence>
<evidence type="ECO:0000313" key="3">
    <source>
        <dbReference type="Proteomes" id="UP000234341"/>
    </source>
</evidence>
<dbReference type="AlphaFoldDB" id="A0A2N5C568"/>
<dbReference type="RefSeq" id="WP_146002135.1">
    <property type="nucleotide sequence ID" value="NZ_PJRP01000018.1"/>
</dbReference>
<dbReference type="Proteomes" id="UP000234341">
    <property type="component" value="Unassembled WGS sequence"/>
</dbReference>
<keyword evidence="1" id="KW-1133">Transmembrane helix</keyword>
<dbReference type="EMBL" id="PJRP01000018">
    <property type="protein sequence ID" value="PLP97369.1"/>
    <property type="molecule type" value="Genomic_DNA"/>
</dbReference>
<accession>A0A2N5C568</accession>
<proteinExistence type="predicted"/>
<dbReference type="OrthoDB" id="9910053at2"/>
<keyword evidence="1" id="KW-0472">Membrane</keyword>
<feature type="transmembrane region" description="Helical" evidence="1">
    <location>
        <begin position="12"/>
        <end position="32"/>
    </location>
</feature>
<feature type="transmembrane region" description="Helical" evidence="1">
    <location>
        <begin position="53"/>
        <end position="75"/>
    </location>
</feature>
<keyword evidence="1" id="KW-0812">Transmembrane</keyword>
<name>A0A2N5C568_9BURK</name>
<sequence length="81" mass="9075">MVGYTTSDLDAAYLAILVTMWLLTASGVPRLWRDIRSSDEVRHASRLQHGVMVAIAYAIVCGFFHTTITAVYHVILWHIGD</sequence>
<gene>
    <name evidence="2" type="ORF">CYJ10_27805</name>
</gene>
<protein>
    <submittedName>
        <fullName evidence="2">Uncharacterized protein</fullName>
    </submittedName>
</protein>
<evidence type="ECO:0000256" key="1">
    <source>
        <dbReference type="SAM" id="Phobius"/>
    </source>
</evidence>
<comment type="caution">
    <text evidence="2">The sequence shown here is derived from an EMBL/GenBank/DDBJ whole genome shotgun (WGS) entry which is preliminary data.</text>
</comment>